<keyword evidence="1" id="KW-0472">Membrane</keyword>
<protein>
    <recommendedName>
        <fullName evidence="4">LPXTG cell wall anchor domain-containing protein</fullName>
    </recommendedName>
</protein>
<evidence type="ECO:0008006" key="4">
    <source>
        <dbReference type="Google" id="ProtNLM"/>
    </source>
</evidence>
<keyword evidence="1" id="KW-1133">Transmembrane helix</keyword>
<evidence type="ECO:0000313" key="3">
    <source>
        <dbReference type="Proteomes" id="UP001596161"/>
    </source>
</evidence>
<accession>A0ABW0E4N7</accession>
<comment type="caution">
    <text evidence="2">The sequence shown here is derived from an EMBL/GenBank/DDBJ whole genome shotgun (WGS) entry which is preliminary data.</text>
</comment>
<feature type="transmembrane region" description="Helical" evidence="1">
    <location>
        <begin position="36"/>
        <end position="53"/>
    </location>
</feature>
<dbReference type="RefSeq" id="WP_378015609.1">
    <property type="nucleotide sequence ID" value="NZ_JBHSKT010000001.1"/>
</dbReference>
<sequence>MRYKITGVFLLLIVGLNVYAIVSDFVQDKTREPLYYYAIILAAFALGIYFLFFKKKRSRS</sequence>
<keyword evidence="1" id="KW-0812">Transmembrane</keyword>
<organism evidence="2 3">
    <name type="scientific">Adhaeribacter terreus</name>
    <dbReference type="NCBI Taxonomy" id="529703"/>
    <lineage>
        <taxon>Bacteria</taxon>
        <taxon>Pseudomonadati</taxon>
        <taxon>Bacteroidota</taxon>
        <taxon>Cytophagia</taxon>
        <taxon>Cytophagales</taxon>
        <taxon>Hymenobacteraceae</taxon>
        <taxon>Adhaeribacter</taxon>
    </lineage>
</organism>
<keyword evidence="3" id="KW-1185">Reference proteome</keyword>
<proteinExistence type="predicted"/>
<reference evidence="3" key="1">
    <citation type="journal article" date="2019" name="Int. J. Syst. Evol. Microbiol.">
        <title>The Global Catalogue of Microorganisms (GCM) 10K type strain sequencing project: providing services to taxonomists for standard genome sequencing and annotation.</title>
        <authorList>
            <consortium name="The Broad Institute Genomics Platform"/>
            <consortium name="The Broad Institute Genome Sequencing Center for Infectious Disease"/>
            <person name="Wu L."/>
            <person name="Ma J."/>
        </authorList>
    </citation>
    <scope>NUCLEOTIDE SEQUENCE [LARGE SCALE GENOMIC DNA]</scope>
    <source>
        <strain evidence="3">KACC 12602</strain>
    </source>
</reference>
<dbReference type="Proteomes" id="UP001596161">
    <property type="component" value="Unassembled WGS sequence"/>
</dbReference>
<evidence type="ECO:0000256" key="1">
    <source>
        <dbReference type="SAM" id="Phobius"/>
    </source>
</evidence>
<gene>
    <name evidence="2" type="ORF">ACFPIB_01315</name>
</gene>
<evidence type="ECO:0000313" key="2">
    <source>
        <dbReference type="EMBL" id="MFC5269228.1"/>
    </source>
</evidence>
<name>A0ABW0E4N7_9BACT</name>
<dbReference type="EMBL" id="JBHSKT010000001">
    <property type="protein sequence ID" value="MFC5269228.1"/>
    <property type="molecule type" value="Genomic_DNA"/>
</dbReference>